<feature type="non-terminal residue" evidence="10">
    <location>
        <position position="1"/>
    </location>
</feature>
<dbReference type="InterPro" id="IPR020635">
    <property type="entry name" value="Tyr_kinase_cat_dom"/>
</dbReference>
<dbReference type="GO" id="GO:0043235">
    <property type="term" value="C:receptor complex"/>
    <property type="evidence" value="ECO:0007669"/>
    <property type="project" value="TreeGrafter"/>
</dbReference>
<proteinExistence type="predicted"/>
<keyword evidence="6" id="KW-1133">Transmembrane helix</keyword>
<evidence type="ECO:0000256" key="3">
    <source>
        <dbReference type="ARBA" id="ARBA00022729"/>
    </source>
</evidence>
<dbReference type="GO" id="GO:0004714">
    <property type="term" value="F:transmembrane receptor protein tyrosine kinase activity"/>
    <property type="evidence" value="ECO:0007669"/>
    <property type="project" value="TreeGrafter"/>
</dbReference>
<dbReference type="Pfam" id="PF07714">
    <property type="entry name" value="PK_Tyr_Ser-Thr"/>
    <property type="match status" value="1"/>
</dbReference>
<dbReference type="InterPro" id="IPR000719">
    <property type="entry name" value="Prot_kinase_dom"/>
</dbReference>
<keyword evidence="7" id="KW-0472">Membrane</keyword>
<evidence type="ECO:0000256" key="7">
    <source>
        <dbReference type="ARBA" id="ARBA00023136"/>
    </source>
</evidence>
<keyword evidence="5" id="KW-0067">ATP-binding</keyword>
<dbReference type="Gene3D" id="3.30.200.20">
    <property type="entry name" value="Phosphorylase Kinase, domain 1"/>
    <property type="match status" value="1"/>
</dbReference>
<dbReference type="PANTHER" id="PTHR24416">
    <property type="entry name" value="TYROSINE-PROTEIN KINASE RECEPTOR"/>
    <property type="match status" value="1"/>
</dbReference>
<evidence type="ECO:0000313" key="10">
    <source>
        <dbReference type="EMBL" id="CEK69394.1"/>
    </source>
</evidence>
<dbReference type="GO" id="GO:0005524">
    <property type="term" value="F:ATP binding"/>
    <property type="evidence" value="ECO:0007669"/>
    <property type="project" value="UniProtKB-KW"/>
</dbReference>
<evidence type="ECO:0000256" key="8">
    <source>
        <dbReference type="ARBA" id="ARBA00023170"/>
    </source>
</evidence>
<protein>
    <recommendedName>
        <fullName evidence="9">Protein kinase domain-containing protein</fullName>
    </recommendedName>
</protein>
<comment type="subcellular location">
    <subcellularLocation>
        <location evidence="1">Membrane</location>
    </subcellularLocation>
</comment>
<keyword evidence="2" id="KW-0812">Transmembrane</keyword>
<dbReference type="EMBL" id="HACG01022529">
    <property type="protein sequence ID" value="CEK69394.1"/>
    <property type="molecule type" value="Transcribed_RNA"/>
</dbReference>
<dbReference type="Gene3D" id="1.10.510.10">
    <property type="entry name" value="Transferase(Phosphotransferase) domain 1"/>
    <property type="match status" value="1"/>
</dbReference>
<organism evidence="10">
    <name type="scientific">Arion vulgaris</name>
    <dbReference type="NCBI Taxonomy" id="1028688"/>
    <lineage>
        <taxon>Eukaryota</taxon>
        <taxon>Metazoa</taxon>
        <taxon>Spiralia</taxon>
        <taxon>Lophotrochozoa</taxon>
        <taxon>Mollusca</taxon>
        <taxon>Gastropoda</taxon>
        <taxon>Heterobranchia</taxon>
        <taxon>Euthyneura</taxon>
        <taxon>Panpulmonata</taxon>
        <taxon>Eupulmonata</taxon>
        <taxon>Stylommatophora</taxon>
        <taxon>Helicina</taxon>
        <taxon>Arionoidea</taxon>
        <taxon>Arionidae</taxon>
        <taxon>Arion</taxon>
    </lineage>
</organism>
<evidence type="ECO:0000256" key="5">
    <source>
        <dbReference type="ARBA" id="ARBA00022840"/>
    </source>
</evidence>
<sequence length="142" mass="16121">EKCEFIKEVEVMKSVKKLGHNINIVNFLGCCTVNGPLYVIVEYCKKGNLRDYLLSFRTQPNRLSGWSEDAEIYMQGMEGEEAVHVKNMLSQKVLLSFSHQIARGMEFLSVNKTIHRDLAARNVLVTEDNILKIADFGLARNG</sequence>
<reference evidence="10" key="1">
    <citation type="submission" date="2014-12" db="EMBL/GenBank/DDBJ databases">
        <title>Insight into the proteome of Arion vulgaris.</title>
        <authorList>
            <person name="Aradska J."/>
            <person name="Bulat T."/>
            <person name="Smidak R."/>
            <person name="Sarate P."/>
            <person name="Gangsoo J."/>
            <person name="Sialana F."/>
            <person name="Bilban M."/>
            <person name="Lubec G."/>
        </authorList>
    </citation>
    <scope>NUCLEOTIDE SEQUENCE</scope>
    <source>
        <tissue evidence="10">Skin</tissue>
    </source>
</reference>
<dbReference type="GO" id="GO:0007169">
    <property type="term" value="P:cell surface receptor protein tyrosine kinase signaling pathway"/>
    <property type="evidence" value="ECO:0007669"/>
    <property type="project" value="TreeGrafter"/>
</dbReference>
<gene>
    <name evidence="10" type="primary">ORF70095</name>
</gene>
<keyword evidence="8" id="KW-0675">Receptor</keyword>
<evidence type="ECO:0000256" key="1">
    <source>
        <dbReference type="ARBA" id="ARBA00004370"/>
    </source>
</evidence>
<feature type="domain" description="Protein kinase" evidence="9">
    <location>
        <begin position="1"/>
        <end position="142"/>
    </location>
</feature>
<keyword evidence="4" id="KW-0547">Nucleotide-binding</keyword>
<dbReference type="PANTHER" id="PTHR24416:SF550">
    <property type="entry name" value="FIBROBLAST GROWTH FACTOR RECEPTOR HOMOLOG 1-RELATED"/>
    <property type="match status" value="1"/>
</dbReference>
<dbReference type="AlphaFoldDB" id="A0A0B6ZL81"/>
<dbReference type="GO" id="GO:0005886">
    <property type="term" value="C:plasma membrane"/>
    <property type="evidence" value="ECO:0007669"/>
    <property type="project" value="TreeGrafter"/>
</dbReference>
<keyword evidence="3" id="KW-0732">Signal</keyword>
<dbReference type="InterPro" id="IPR001245">
    <property type="entry name" value="Ser-Thr/Tyr_kinase_cat_dom"/>
</dbReference>
<evidence type="ECO:0000256" key="2">
    <source>
        <dbReference type="ARBA" id="ARBA00022692"/>
    </source>
</evidence>
<evidence type="ECO:0000256" key="4">
    <source>
        <dbReference type="ARBA" id="ARBA00022741"/>
    </source>
</evidence>
<accession>A0A0B6ZL81</accession>
<dbReference type="PROSITE" id="PS50011">
    <property type="entry name" value="PROTEIN_KINASE_DOM"/>
    <property type="match status" value="1"/>
</dbReference>
<name>A0A0B6ZL81_9EUPU</name>
<evidence type="ECO:0000259" key="9">
    <source>
        <dbReference type="PROSITE" id="PS50011"/>
    </source>
</evidence>
<dbReference type="InterPro" id="IPR050122">
    <property type="entry name" value="RTK"/>
</dbReference>
<dbReference type="SMART" id="SM00219">
    <property type="entry name" value="TyrKc"/>
    <property type="match status" value="1"/>
</dbReference>
<feature type="non-terminal residue" evidence="10">
    <location>
        <position position="142"/>
    </location>
</feature>
<dbReference type="SUPFAM" id="SSF56112">
    <property type="entry name" value="Protein kinase-like (PK-like)"/>
    <property type="match status" value="1"/>
</dbReference>
<evidence type="ECO:0000256" key="6">
    <source>
        <dbReference type="ARBA" id="ARBA00022989"/>
    </source>
</evidence>
<dbReference type="InterPro" id="IPR011009">
    <property type="entry name" value="Kinase-like_dom_sf"/>
</dbReference>